<feature type="active site" description="Charge relay system" evidence="5">
    <location>
        <position position="222"/>
    </location>
</feature>
<dbReference type="Proteomes" id="UP000886339">
    <property type="component" value="Unassembled WGS sequence"/>
</dbReference>
<dbReference type="PANTHER" id="PTHR43806:SF11">
    <property type="entry name" value="CEREVISIN-RELATED"/>
    <property type="match status" value="1"/>
</dbReference>
<organism evidence="8">
    <name type="scientific">Thiolapillus brandeum</name>
    <dbReference type="NCBI Taxonomy" id="1076588"/>
    <lineage>
        <taxon>Bacteria</taxon>
        <taxon>Pseudomonadati</taxon>
        <taxon>Pseudomonadota</taxon>
        <taxon>Gammaproteobacteria</taxon>
        <taxon>Chromatiales</taxon>
        <taxon>Sedimenticolaceae</taxon>
        <taxon>Thiolapillus</taxon>
    </lineage>
</organism>
<keyword evidence="6" id="KW-0175">Coiled coil</keyword>
<dbReference type="SUPFAM" id="SSF52743">
    <property type="entry name" value="Subtilisin-like"/>
    <property type="match status" value="1"/>
</dbReference>
<evidence type="ECO:0000259" key="7">
    <source>
        <dbReference type="Pfam" id="PF00082"/>
    </source>
</evidence>
<dbReference type="AlphaFoldDB" id="A0A831WB86"/>
<dbReference type="Pfam" id="PF00082">
    <property type="entry name" value="Peptidase_S8"/>
    <property type="match status" value="1"/>
</dbReference>
<evidence type="ECO:0000256" key="1">
    <source>
        <dbReference type="ARBA" id="ARBA00011073"/>
    </source>
</evidence>
<comment type="similarity">
    <text evidence="1 5">Belongs to the peptidase S8 family.</text>
</comment>
<proteinExistence type="inferred from homology"/>
<feature type="active site" description="Charge relay system" evidence="5">
    <location>
        <position position="271"/>
    </location>
</feature>
<evidence type="ECO:0000313" key="8">
    <source>
        <dbReference type="EMBL" id="HEC06095.1"/>
    </source>
</evidence>
<dbReference type="GO" id="GO:0006508">
    <property type="term" value="P:proteolysis"/>
    <property type="evidence" value="ECO:0007669"/>
    <property type="project" value="UniProtKB-KW"/>
</dbReference>
<evidence type="ECO:0000256" key="3">
    <source>
        <dbReference type="ARBA" id="ARBA00022801"/>
    </source>
</evidence>
<dbReference type="GO" id="GO:0004252">
    <property type="term" value="F:serine-type endopeptidase activity"/>
    <property type="evidence" value="ECO:0007669"/>
    <property type="project" value="UniProtKB-UniRule"/>
</dbReference>
<reference evidence="8" key="1">
    <citation type="journal article" date="2020" name="mSystems">
        <title>Genome- and Community-Level Interaction Insights into Carbon Utilization and Element Cycling Functions of Hydrothermarchaeota in Hydrothermal Sediment.</title>
        <authorList>
            <person name="Zhou Z."/>
            <person name="Liu Y."/>
            <person name="Xu W."/>
            <person name="Pan J."/>
            <person name="Luo Z.H."/>
            <person name="Li M."/>
        </authorList>
    </citation>
    <scope>NUCLEOTIDE SEQUENCE [LARGE SCALE GENOMIC DNA]</scope>
    <source>
        <strain evidence="8">HyVt-458</strain>
    </source>
</reference>
<protein>
    <recommendedName>
        <fullName evidence="7">Peptidase S8/S53 domain-containing protein</fullName>
    </recommendedName>
</protein>
<gene>
    <name evidence="8" type="ORF">ENJ12_04555</name>
</gene>
<sequence length="636" mass="69001">MRTGQPDRLLRFALHTTKEVDEKELLACIELALGAIALEYMPELLRVDKSFWDYHAKNGRRPDPFNFRKKTVTRHRAPYFVDDATLKKRHELVKNGKPPGLPLRLAPFMPDRKTRSSKMAPGLSRHQFFILTVPYYEGTFRREQCKPQGTLFDIGYQLQKKCGLASVVPDLQYPHYQAYSTLLGNFRDCPDGTGSRWHLDNIGYDAVPADVDGSGIRIGHPDTGWTPHDQLNFAPDGTSPNYDLDADVSIFDPNSASAEEAVPSAALNAHHGTATGGLLISSADNQVNGLAPGAAVVSIRTINSVVLIGDINVAQAIVAAVNAGAHVISMSLGGYPAPILEWAVAWAVANNVIVIAAAGNQWPFVVYPAAYPSCIAVGGSTIEDTVWEGSARDHFREGLIDISAPSECVHRPGWQGTDPTSGPSRGTSFGTAIVAGAAALWLQRFNRNTLINALAGRSTLQELFRTHMRQTARRPAGWNTSLDGPGILNLRGLMDRRTLPDPRRFPFPPIIDDIGNLLGVDITGNAGNRFTPPRWVETVFGDNAESVVDQVGEELVTMMMTDPVLASLVLAIGNAAETVEQAAEDAANAIGDARDAAEEFVDDTVEEAEELVEEFIDEATDTASDVVNEVTGWFGL</sequence>
<dbReference type="Gene3D" id="3.40.50.200">
    <property type="entry name" value="Peptidase S8/S53 domain"/>
    <property type="match status" value="1"/>
</dbReference>
<dbReference type="InterPro" id="IPR050131">
    <property type="entry name" value="Peptidase_S8_subtilisin-like"/>
</dbReference>
<feature type="domain" description="Peptidase S8/S53" evidence="7">
    <location>
        <begin position="214"/>
        <end position="472"/>
    </location>
</feature>
<keyword evidence="3 5" id="KW-0378">Hydrolase</keyword>
<evidence type="ECO:0000256" key="5">
    <source>
        <dbReference type="PROSITE-ProRule" id="PRU01240"/>
    </source>
</evidence>
<evidence type="ECO:0000256" key="2">
    <source>
        <dbReference type="ARBA" id="ARBA00022670"/>
    </source>
</evidence>
<evidence type="ECO:0000256" key="6">
    <source>
        <dbReference type="SAM" id="Coils"/>
    </source>
</evidence>
<evidence type="ECO:0000256" key="4">
    <source>
        <dbReference type="ARBA" id="ARBA00022825"/>
    </source>
</evidence>
<dbReference type="InterPro" id="IPR000209">
    <property type="entry name" value="Peptidase_S8/S53_dom"/>
</dbReference>
<feature type="active site" description="Charge relay system" evidence="5">
    <location>
        <position position="428"/>
    </location>
</feature>
<dbReference type="PANTHER" id="PTHR43806">
    <property type="entry name" value="PEPTIDASE S8"/>
    <property type="match status" value="1"/>
</dbReference>
<comment type="caution">
    <text evidence="8">The sequence shown here is derived from an EMBL/GenBank/DDBJ whole genome shotgun (WGS) entry which is preliminary data.</text>
</comment>
<dbReference type="CDD" id="cd00306">
    <property type="entry name" value="Peptidases_S8_S53"/>
    <property type="match status" value="1"/>
</dbReference>
<dbReference type="PROSITE" id="PS51892">
    <property type="entry name" value="SUBTILASE"/>
    <property type="match status" value="1"/>
</dbReference>
<keyword evidence="2 5" id="KW-0645">Protease</keyword>
<keyword evidence="4 5" id="KW-0720">Serine protease</keyword>
<name>A0A831WB86_9GAMM</name>
<feature type="coiled-coil region" evidence="6">
    <location>
        <begin position="579"/>
        <end position="614"/>
    </location>
</feature>
<dbReference type="EMBL" id="DRLF01000166">
    <property type="protein sequence ID" value="HEC06095.1"/>
    <property type="molecule type" value="Genomic_DNA"/>
</dbReference>
<dbReference type="InterPro" id="IPR036852">
    <property type="entry name" value="Peptidase_S8/S53_dom_sf"/>
</dbReference>
<accession>A0A831WB86</accession>